<feature type="compositionally biased region" description="Low complexity" evidence="11">
    <location>
        <begin position="323"/>
        <end position="333"/>
    </location>
</feature>
<dbReference type="Gene3D" id="2.60.40.1400">
    <property type="entry name" value="G protein-activated inward rectifier potassium channel 1"/>
    <property type="match status" value="1"/>
</dbReference>
<dbReference type="GO" id="GO:0005886">
    <property type="term" value="C:plasma membrane"/>
    <property type="evidence" value="ECO:0007669"/>
    <property type="project" value="TreeGrafter"/>
</dbReference>
<evidence type="ECO:0000256" key="6">
    <source>
        <dbReference type="ARBA" id="ARBA00022958"/>
    </source>
</evidence>
<dbReference type="SUPFAM" id="SSF81296">
    <property type="entry name" value="E set domains"/>
    <property type="match status" value="1"/>
</dbReference>
<keyword evidence="2" id="KW-0813">Transport</keyword>
<evidence type="ECO:0000256" key="1">
    <source>
        <dbReference type="ARBA" id="ARBA00004141"/>
    </source>
</evidence>
<dbReference type="GO" id="GO:1990573">
    <property type="term" value="P:potassium ion import across plasma membrane"/>
    <property type="evidence" value="ECO:0007669"/>
    <property type="project" value="TreeGrafter"/>
</dbReference>
<dbReference type="SUPFAM" id="SSF81324">
    <property type="entry name" value="Voltage-gated potassium channels"/>
    <property type="match status" value="1"/>
</dbReference>
<proteinExistence type="predicted"/>
<feature type="region of interest" description="Disordered" evidence="11">
    <location>
        <begin position="313"/>
        <end position="348"/>
    </location>
</feature>
<keyword evidence="7 12" id="KW-1133">Transmembrane helix</keyword>
<keyword evidence="9 12" id="KW-0472">Membrane</keyword>
<dbReference type="InterPro" id="IPR016449">
    <property type="entry name" value="K_chnl_inward-rec_Kir"/>
</dbReference>
<evidence type="ECO:0000256" key="4">
    <source>
        <dbReference type="ARBA" id="ARBA00022692"/>
    </source>
</evidence>
<keyword evidence="5" id="KW-0851">Voltage-gated channel</keyword>
<gene>
    <name evidence="15" type="ORF">DM82_3569</name>
</gene>
<keyword evidence="8" id="KW-0406">Ion transport</keyword>
<feature type="transmembrane region" description="Helical" evidence="12">
    <location>
        <begin position="96"/>
        <end position="114"/>
    </location>
</feature>
<evidence type="ECO:0000313" key="16">
    <source>
        <dbReference type="Proteomes" id="UP000029424"/>
    </source>
</evidence>
<accession>A0AAI8B412</accession>
<feature type="region of interest" description="Disordered" evidence="11">
    <location>
        <begin position="1"/>
        <end position="29"/>
    </location>
</feature>
<keyword evidence="10 15" id="KW-0407">Ion channel</keyword>
<evidence type="ECO:0000256" key="10">
    <source>
        <dbReference type="ARBA" id="ARBA00023303"/>
    </source>
</evidence>
<dbReference type="Pfam" id="PF07885">
    <property type="entry name" value="Ion_trans_2"/>
    <property type="match status" value="1"/>
</dbReference>
<dbReference type="InterPro" id="IPR013099">
    <property type="entry name" value="K_chnl_dom"/>
</dbReference>
<evidence type="ECO:0000259" key="13">
    <source>
        <dbReference type="Pfam" id="PF07885"/>
    </source>
</evidence>
<evidence type="ECO:0000256" key="12">
    <source>
        <dbReference type="SAM" id="Phobius"/>
    </source>
</evidence>
<feature type="domain" description="Potassium channel" evidence="13">
    <location>
        <begin position="84"/>
        <end position="148"/>
    </location>
</feature>
<dbReference type="EMBL" id="CP008726">
    <property type="protein sequence ID" value="AIO65230.1"/>
    <property type="molecule type" value="Genomic_DNA"/>
</dbReference>
<evidence type="ECO:0000256" key="5">
    <source>
        <dbReference type="ARBA" id="ARBA00022882"/>
    </source>
</evidence>
<dbReference type="RefSeq" id="WP_050807502.1">
    <property type="nucleotide sequence ID" value="NZ_CP008726.1"/>
</dbReference>
<organism evidence="15 16">
    <name type="scientific">Burkholderia oklahomensis</name>
    <dbReference type="NCBI Taxonomy" id="342113"/>
    <lineage>
        <taxon>Bacteria</taxon>
        <taxon>Pseudomonadati</taxon>
        <taxon>Pseudomonadota</taxon>
        <taxon>Betaproteobacteria</taxon>
        <taxon>Burkholderiales</taxon>
        <taxon>Burkholderiaceae</taxon>
        <taxon>Burkholderia</taxon>
        <taxon>pseudomallei group</taxon>
    </lineage>
</organism>
<dbReference type="Proteomes" id="UP000029424">
    <property type="component" value="Chromosome 1"/>
</dbReference>
<dbReference type="GO" id="GO:0034765">
    <property type="term" value="P:regulation of monoatomic ion transmembrane transport"/>
    <property type="evidence" value="ECO:0007669"/>
    <property type="project" value="TreeGrafter"/>
</dbReference>
<name>A0AAI8B412_9BURK</name>
<evidence type="ECO:0000313" key="15">
    <source>
        <dbReference type="EMBL" id="AIO65230.1"/>
    </source>
</evidence>
<keyword evidence="4 12" id="KW-0812">Transmembrane</keyword>
<comment type="subcellular location">
    <subcellularLocation>
        <location evidence="1">Membrane</location>
        <topology evidence="1">Multi-pass membrane protein</topology>
    </subcellularLocation>
</comment>
<dbReference type="InterPro" id="IPR013518">
    <property type="entry name" value="K_chnl_inward-rec_Kir_cyto"/>
</dbReference>
<dbReference type="PANTHER" id="PTHR11767:SF102">
    <property type="entry name" value="INWARDLY RECTIFYING POTASSIUM CHANNEL 1, ISOFORM F"/>
    <property type="match status" value="1"/>
</dbReference>
<reference evidence="15 16" key="1">
    <citation type="submission" date="2014-06" db="EMBL/GenBank/DDBJ databases">
        <authorList>
            <person name="Bishop-Lilly K.A."/>
            <person name="Broomall S.M."/>
            <person name="Chain P.S."/>
            <person name="Chertkov O."/>
            <person name="Coyne S.R."/>
            <person name="Daligault H.E."/>
            <person name="Davenport K.W."/>
            <person name="Erkkila T."/>
            <person name="Frey K.G."/>
            <person name="Gibbons H.S."/>
            <person name="Gu W."/>
            <person name="Jaissle J."/>
            <person name="Johnson S.L."/>
            <person name="Koroleva G.I."/>
            <person name="Ladner J.T."/>
            <person name="Lo C.-C."/>
            <person name="Minogue T.D."/>
            <person name="Munk C."/>
            <person name="Palacios G.F."/>
            <person name="Redden C.L."/>
            <person name="Rosenzweig C.N."/>
            <person name="Scholz M.B."/>
            <person name="Teshima H."/>
            <person name="Xu Y."/>
        </authorList>
    </citation>
    <scope>NUCLEOTIDE SEQUENCE [LARGE SCALE GENOMIC DNA]</scope>
    <source>
        <strain evidence="15 16">EO147</strain>
    </source>
</reference>
<dbReference type="AlphaFoldDB" id="A0AAI8B412"/>
<dbReference type="GO" id="GO:0034702">
    <property type="term" value="C:monoatomic ion channel complex"/>
    <property type="evidence" value="ECO:0007669"/>
    <property type="project" value="UniProtKB-KW"/>
</dbReference>
<keyword evidence="6" id="KW-0630">Potassium</keyword>
<dbReference type="InterPro" id="IPR014756">
    <property type="entry name" value="Ig_E-set"/>
</dbReference>
<evidence type="ECO:0000256" key="9">
    <source>
        <dbReference type="ARBA" id="ARBA00023136"/>
    </source>
</evidence>
<feature type="transmembrane region" description="Helical" evidence="12">
    <location>
        <begin position="58"/>
        <end position="84"/>
    </location>
</feature>
<dbReference type="GO" id="GO:0005242">
    <property type="term" value="F:inward rectifier potassium channel activity"/>
    <property type="evidence" value="ECO:0007669"/>
    <property type="project" value="InterPro"/>
</dbReference>
<evidence type="ECO:0000256" key="8">
    <source>
        <dbReference type="ARBA" id="ARBA00023065"/>
    </source>
</evidence>
<dbReference type="Gene3D" id="1.10.287.70">
    <property type="match status" value="1"/>
</dbReference>
<dbReference type="PRINTS" id="PR01320">
    <property type="entry name" value="KIRCHANNEL"/>
</dbReference>
<evidence type="ECO:0000256" key="11">
    <source>
        <dbReference type="SAM" id="MobiDB-lite"/>
    </source>
</evidence>
<keyword evidence="16" id="KW-1185">Reference proteome</keyword>
<sequence>MNVDSSSPPPPEHPAGSGSGARKPPRGGRRIWSGTRDVIAYGMPASVWRDLYYWALKVSWPVFFASLAALFVVNNTLFALLYLLGDAPIANQSPPGFAGAFFFSVETLATVGYGDMHPQTVYAHAVATLEIFVGMSGIALSTGLVFARFARPRAKIMFARHAIVRPFNGRMTLMVRAANARQNVIAEARAKLRLMRRELSSEGYSLLKIHDLKLVRSEHPIFLLGWNLMHVIDESSPLFGETAESLAERRALLLVMIEGSDETTTQMMQARHAWEHGDIRWHHRYVDLMSEVDGMTHIDYTRFNDVEPIEPQPAAEAREAPEAAEAPGTACAPGMPTTPPAEGGAYPV</sequence>
<evidence type="ECO:0000256" key="3">
    <source>
        <dbReference type="ARBA" id="ARBA00022538"/>
    </source>
</evidence>
<dbReference type="Pfam" id="PF17655">
    <property type="entry name" value="IRK_C"/>
    <property type="match status" value="1"/>
</dbReference>
<evidence type="ECO:0000259" key="14">
    <source>
        <dbReference type="Pfam" id="PF17655"/>
    </source>
</evidence>
<evidence type="ECO:0000256" key="7">
    <source>
        <dbReference type="ARBA" id="ARBA00022989"/>
    </source>
</evidence>
<evidence type="ECO:0000256" key="2">
    <source>
        <dbReference type="ARBA" id="ARBA00022448"/>
    </source>
</evidence>
<dbReference type="PANTHER" id="PTHR11767">
    <property type="entry name" value="INWARD RECTIFIER POTASSIUM CHANNEL"/>
    <property type="match status" value="1"/>
</dbReference>
<feature type="transmembrane region" description="Helical" evidence="12">
    <location>
        <begin position="126"/>
        <end position="150"/>
    </location>
</feature>
<dbReference type="KEGG" id="bok:DM82_3569"/>
<feature type="domain" description="Inward rectifier potassium channel C-terminal" evidence="14">
    <location>
        <begin position="156"/>
        <end position="320"/>
    </location>
</feature>
<protein>
    <submittedName>
        <fullName evidence="15">Inward rectifier potassium channel</fullName>
    </submittedName>
</protein>
<keyword evidence="3" id="KW-0633">Potassium transport</keyword>
<dbReference type="InterPro" id="IPR041647">
    <property type="entry name" value="IRK_C"/>
</dbReference>